<evidence type="ECO:0000256" key="4">
    <source>
        <dbReference type="SAM" id="Phobius"/>
    </source>
</evidence>
<dbReference type="Proteomes" id="UP000292702">
    <property type="component" value="Unassembled WGS sequence"/>
</dbReference>
<dbReference type="InterPro" id="IPR020846">
    <property type="entry name" value="MFS_dom"/>
</dbReference>
<dbReference type="InterPro" id="IPR036259">
    <property type="entry name" value="MFS_trans_sf"/>
</dbReference>
<feature type="transmembrane region" description="Helical" evidence="4">
    <location>
        <begin position="251"/>
        <end position="271"/>
    </location>
</feature>
<dbReference type="Gene3D" id="1.20.1250.20">
    <property type="entry name" value="MFS general substrate transporter like domains"/>
    <property type="match status" value="2"/>
</dbReference>
<protein>
    <recommendedName>
        <fullName evidence="5">Major facilitator superfamily (MFS) profile domain-containing protein</fullName>
    </recommendedName>
</protein>
<dbReference type="PANTHER" id="PTHR11360">
    <property type="entry name" value="MONOCARBOXYLATE TRANSPORTER"/>
    <property type="match status" value="1"/>
</dbReference>
<name>A0A4R0RCG4_9APHY</name>
<comment type="subcellular location">
    <subcellularLocation>
        <location evidence="1">Membrane</location>
        <topology evidence="1">Multi-pass membrane protein</topology>
    </subcellularLocation>
</comment>
<organism evidence="6 7">
    <name type="scientific">Steccherinum ochraceum</name>
    <dbReference type="NCBI Taxonomy" id="92696"/>
    <lineage>
        <taxon>Eukaryota</taxon>
        <taxon>Fungi</taxon>
        <taxon>Dikarya</taxon>
        <taxon>Basidiomycota</taxon>
        <taxon>Agaricomycotina</taxon>
        <taxon>Agaricomycetes</taxon>
        <taxon>Polyporales</taxon>
        <taxon>Steccherinaceae</taxon>
        <taxon>Steccherinum</taxon>
    </lineage>
</organism>
<feature type="transmembrane region" description="Helical" evidence="4">
    <location>
        <begin position="206"/>
        <end position="230"/>
    </location>
</feature>
<keyword evidence="7" id="KW-1185">Reference proteome</keyword>
<feature type="transmembrane region" description="Helical" evidence="4">
    <location>
        <begin position="174"/>
        <end position="194"/>
    </location>
</feature>
<evidence type="ECO:0000313" key="6">
    <source>
        <dbReference type="EMBL" id="TCD63145.1"/>
    </source>
</evidence>
<dbReference type="InterPro" id="IPR050327">
    <property type="entry name" value="Proton-linked_MCT"/>
</dbReference>
<feature type="transmembrane region" description="Helical" evidence="4">
    <location>
        <begin position="341"/>
        <end position="358"/>
    </location>
</feature>
<evidence type="ECO:0000313" key="7">
    <source>
        <dbReference type="Proteomes" id="UP000292702"/>
    </source>
</evidence>
<feature type="transmembrane region" description="Helical" evidence="4">
    <location>
        <begin position="379"/>
        <end position="399"/>
    </location>
</feature>
<evidence type="ECO:0000259" key="5">
    <source>
        <dbReference type="PROSITE" id="PS50850"/>
    </source>
</evidence>
<dbReference type="Pfam" id="PF07690">
    <property type="entry name" value="MFS_1"/>
    <property type="match status" value="1"/>
</dbReference>
<evidence type="ECO:0000256" key="1">
    <source>
        <dbReference type="ARBA" id="ARBA00004141"/>
    </source>
</evidence>
<evidence type="ECO:0000256" key="3">
    <source>
        <dbReference type="SAM" id="MobiDB-lite"/>
    </source>
</evidence>
<feature type="transmembrane region" description="Helical" evidence="4">
    <location>
        <begin position="139"/>
        <end position="162"/>
    </location>
</feature>
<keyword evidence="4" id="KW-1133">Transmembrane helix</keyword>
<feature type="region of interest" description="Disordered" evidence="3">
    <location>
        <begin position="1"/>
        <end position="25"/>
    </location>
</feature>
<gene>
    <name evidence="6" type="ORF">EIP91_005904</name>
</gene>
<keyword evidence="4" id="KW-0812">Transmembrane</keyword>
<feature type="transmembrane region" description="Helical" evidence="4">
    <location>
        <begin position="411"/>
        <end position="433"/>
    </location>
</feature>
<dbReference type="PANTHER" id="PTHR11360:SF319">
    <property type="entry name" value="MAJOR FACILITATOR SUPERFAMILY (MFS) PROFILE DOMAIN-CONTAINING PROTEIN"/>
    <property type="match status" value="1"/>
</dbReference>
<dbReference type="EMBL" id="RWJN01000319">
    <property type="protein sequence ID" value="TCD63145.1"/>
    <property type="molecule type" value="Genomic_DNA"/>
</dbReference>
<feature type="transmembrane region" description="Helical" evidence="4">
    <location>
        <begin position="47"/>
        <end position="68"/>
    </location>
</feature>
<dbReference type="AlphaFoldDB" id="A0A4R0RCG4"/>
<dbReference type="InterPro" id="IPR011701">
    <property type="entry name" value="MFS"/>
</dbReference>
<proteinExistence type="inferred from homology"/>
<sequence length="442" mass="47846">MASSSERASDSVHVDQEKQSVSSNSQPIVEELVNISPEVSVERSRTAILTVIGAFLVYFAQFGVLNSAGVLQSQYANNQLKGISSSQISWIGTFQLFLYFFAGSFVGPLFDAFGPTMLLVIGTFMMVFGHMMVSLCKVYYQFFLAQGVVIGTGGALVFYPALSASAQWYDTNRGAMLGVTTGGTAIGAVVYPIALNKMIVAIGFPWAIRTIGFIVLGMLTPAIFMIKARYPRQKFTGIRNVLDFGGLKEKPYLISLVGAFVLTLGLFNPLFFSETFAIVRGYSPNISLYAVSILNAGAFFGRLLPGIFADRFGTVNVMAIFCTMAGVVFFCWLAVDSPAGFVVWVFCYGIASGTYITLLPNCIAQFTPDMSKYGARAGLFFGIVGFAALAGPPIAGAILDDNHGQPVHFDRMIFFSGALTLAGTAFFWVARFITHPRLLAKY</sequence>
<dbReference type="SUPFAM" id="SSF103473">
    <property type="entry name" value="MFS general substrate transporter"/>
    <property type="match status" value="1"/>
</dbReference>
<dbReference type="GO" id="GO:0022857">
    <property type="term" value="F:transmembrane transporter activity"/>
    <property type="evidence" value="ECO:0007669"/>
    <property type="project" value="InterPro"/>
</dbReference>
<feature type="transmembrane region" description="Helical" evidence="4">
    <location>
        <begin position="117"/>
        <end position="133"/>
    </location>
</feature>
<comment type="caution">
    <text evidence="6">The sequence shown here is derived from an EMBL/GenBank/DDBJ whole genome shotgun (WGS) entry which is preliminary data.</text>
</comment>
<feature type="transmembrane region" description="Helical" evidence="4">
    <location>
        <begin position="286"/>
        <end position="304"/>
    </location>
</feature>
<accession>A0A4R0RCG4</accession>
<feature type="transmembrane region" description="Helical" evidence="4">
    <location>
        <begin position="316"/>
        <end position="335"/>
    </location>
</feature>
<reference evidence="6 7" key="1">
    <citation type="submission" date="2018-11" db="EMBL/GenBank/DDBJ databases">
        <title>Genome assembly of Steccherinum ochraceum LE-BIN_3174, the white-rot fungus of the Steccherinaceae family (The Residual Polyporoid clade, Polyporales, Basidiomycota).</title>
        <authorList>
            <person name="Fedorova T.V."/>
            <person name="Glazunova O.A."/>
            <person name="Landesman E.O."/>
            <person name="Moiseenko K.V."/>
            <person name="Psurtseva N.V."/>
            <person name="Savinova O.S."/>
            <person name="Shakhova N.V."/>
            <person name="Tyazhelova T.V."/>
            <person name="Vasina D.V."/>
        </authorList>
    </citation>
    <scope>NUCLEOTIDE SEQUENCE [LARGE SCALE GENOMIC DNA]</scope>
    <source>
        <strain evidence="6 7">LE-BIN_3174</strain>
    </source>
</reference>
<dbReference type="GO" id="GO:0016020">
    <property type="term" value="C:membrane"/>
    <property type="evidence" value="ECO:0007669"/>
    <property type="project" value="UniProtKB-SubCell"/>
</dbReference>
<keyword evidence="4" id="KW-0472">Membrane</keyword>
<dbReference type="OrthoDB" id="6509908at2759"/>
<feature type="transmembrane region" description="Helical" evidence="4">
    <location>
        <begin position="88"/>
        <end position="110"/>
    </location>
</feature>
<feature type="domain" description="Major facilitator superfamily (MFS) profile" evidence="5">
    <location>
        <begin position="46"/>
        <end position="435"/>
    </location>
</feature>
<evidence type="ECO:0000256" key="2">
    <source>
        <dbReference type="ARBA" id="ARBA00006727"/>
    </source>
</evidence>
<comment type="similarity">
    <text evidence="2">Belongs to the major facilitator superfamily. Monocarboxylate porter (TC 2.A.1.13) family.</text>
</comment>
<feature type="compositionally biased region" description="Basic and acidic residues" evidence="3">
    <location>
        <begin position="7"/>
        <end position="18"/>
    </location>
</feature>
<dbReference type="PROSITE" id="PS50850">
    <property type="entry name" value="MFS"/>
    <property type="match status" value="1"/>
</dbReference>